<keyword evidence="4 11" id="KW-0808">Transferase</keyword>
<evidence type="ECO:0000313" key="12">
    <source>
        <dbReference type="Proteomes" id="UP000217736"/>
    </source>
</evidence>
<reference evidence="12" key="1">
    <citation type="submission" date="2017-06" db="EMBL/GenBank/DDBJ databases">
        <title>Complete Genome Sequence of Mycobacterium shigaense.</title>
        <authorList>
            <person name="Fukano H."/>
            <person name="Yoshida M."/>
            <person name="Kazumi Y."/>
            <person name="Ogura Y."/>
            <person name="Mitarai S."/>
            <person name="Hayashi T."/>
            <person name="Hoshino Y."/>
        </authorList>
    </citation>
    <scope>NUCLEOTIDE SEQUENCE [LARGE SCALE GENOMIC DNA]</scope>
    <source>
        <strain evidence="12">UN-152</strain>
    </source>
</reference>
<organism evidence="11 12">
    <name type="scientific">Mycobacterium shigaense</name>
    <dbReference type="NCBI Taxonomy" id="722731"/>
    <lineage>
        <taxon>Bacteria</taxon>
        <taxon>Bacillati</taxon>
        <taxon>Actinomycetota</taxon>
        <taxon>Actinomycetes</taxon>
        <taxon>Mycobacteriales</taxon>
        <taxon>Mycobacteriaceae</taxon>
        <taxon>Mycobacterium</taxon>
        <taxon>Mycobacterium simiae complex</taxon>
    </lineage>
</organism>
<dbReference type="AlphaFoldDB" id="A0A1Z4EEV4"/>
<dbReference type="PANTHER" id="PTHR43646:SF2">
    <property type="entry name" value="GLYCOSYLTRANSFERASE 2-LIKE DOMAIN-CONTAINING PROTEIN"/>
    <property type="match status" value="1"/>
</dbReference>
<evidence type="ECO:0000256" key="7">
    <source>
        <dbReference type="ARBA" id="ARBA00037904"/>
    </source>
</evidence>
<dbReference type="KEGG" id="mshg:MSG_01329"/>
<feature type="domain" description="Glycosyltransferase 2-like" evidence="10">
    <location>
        <begin position="14"/>
        <end position="176"/>
    </location>
</feature>
<dbReference type="InterPro" id="IPR029044">
    <property type="entry name" value="Nucleotide-diphossugar_trans"/>
</dbReference>
<dbReference type="PANTHER" id="PTHR43646">
    <property type="entry name" value="GLYCOSYLTRANSFERASE"/>
    <property type="match status" value="1"/>
</dbReference>
<evidence type="ECO:0000256" key="9">
    <source>
        <dbReference type="ARBA" id="ARBA00040345"/>
    </source>
</evidence>
<evidence type="ECO:0000256" key="2">
    <source>
        <dbReference type="ARBA" id="ARBA00022475"/>
    </source>
</evidence>
<comment type="pathway">
    <text evidence="7">Carotenoid biosynthesis; staphyloxanthin biosynthesis; staphyloxanthin from farnesyl diphosphate: step 4/5.</text>
</comment>
<name>A0A1Z4EEV4_9MYCO</name>
<keyword evidence="12" id="KW-1185">Reference proteome</keyword>
<evidence type="ECO:0000259" key="10">
    <source>
        <dbReference type="Pfam" id="PF00535"/>
    </source>
</evidence>
<gene>
    <name evidence="11" type="ORF">MSG_01329</name>
</gene>
<comment type="function">
    <text evidence="6">Catalyzes the glycosylation of 4,4'-diaponeurosporenoate, i.e. the esterification of glucose at the C1'' position with the carboxyl group of 4,4'-diaponeurosporenic acid, to form glycosyl-4,4'-diaponeurosporenoate. This is a step in the biosynthesis of staphyloxanthin, an orange pigment present in most staphylococci strains.</text>
</comment>
<proteinExistence type="inferred from homology"/>
<comment type="similarity">
    <text evidence="8">Belongs to the glycosyltransferase 2 family. CrtQ subfamily.</text>
</comment>
<keyword evidence="2" id="KW-1003">Cell membrane</keyword>
<protein>
    <recommendedName>
        <fullName evidence="9">4,4'-diaponeurosporenoate glycosyltransferase</fullName>
    </recommendedName>
</protein>
<evidence type="ECO:0000256" key="1">
    <source>
        <dbReference type="ARBA" id="ARBA00004236"/>
    </source>
</evidence>
<evidence type="ECO:0000256" key="6">
    <source>
        <dbReference type="ARBA" id="ARBA00037281"/>
    </source>
</evidence>
<dbReference type="InterPro" id="IPR001173">
    <property type="entry name" value="Glyco_trans_2-like"/>
</dbReference>
<sequence>MPAPVSRAYDRTVVVIPAHNEKADLPACLRAVLTAALCVPIPVTVIVVLDASDDDSVELAGQYGPDVHFVCVDVRNVGAARAVGFGYGRSLCAQDEKCWYATTDADSRVDPGWLIHQLQLGVDMVLGVVRVTNWRLHSASAADRYLRAYAAGTAQGEHSHVHGANMGFSARAYWRVGGFRMLPTGEDVDLVEQFEAAGYLIHRDTELSVITSARIQGRAPQGFAHYLSELGRTAAGDCA</sequence>
<evidence type="ECO:0000256" key="3">
    <source>
        <dbReference type="ARBA" id="ARBA00022676"/>
    </source>
</evidence>
<dbReference type="Pfam" id="PF00535">
    <property type="entry name" value="Glycos_transf_2"/>
    <property type="match status" value="1"/>
</dbReference>
<dbReference type="Gene3D" id="3.90.550.10">
    <property type="entry name" value="Spore Coat Polysaccharide Biosynthesis Protein SpsA, Chain A"/>
    <property type="match status" value="1"/>
</dbReference>
<dbReference type="EMBL" id="AP018164">
    <property type="protein sequence ID" value="BAX91487.1"/>
    <property type="molecule type" value="Genomic_DNA"/>
</dbReference>
<dbReference type="Proteomes" id="UP000217736">
    <property type="component" value="Chromosome"/>
</dbReference>
<dbReference type="GO" id="GO:0016757">
    <property type="term" value="F:glycosyltransferase activity"/>
    <property type="evidence" value="ECO:0007669"/>
    <property type="project" value="UniProtKB-KW"/>
</dbReference>
<evidence type="ECO:0000256" key="4">
    <source>
        <dbReference type="ARBA" id="ARBA00022679"/>
    </source>
</evidence>
<keyword evidence="3" id="KW-0328">Glycosyltransferase</keyword>
<evidence type="ECO:0000256" key="8">
    <source>
        <dbReference type="ARBA" id="ARBA00038120"/>
    </source>
</evidence>
<dbReference type="RefSeq" id="WP_096438106.1">
    <property type="nucleotide sequence ID" value="NZ_AP018164.1"/>
</dbReference>
<accession>A0A1Z4EEV4</accession>
<keyword evidence="5" id="KW-0472">Membrane</keyword>
<comment type="subcellular location">
    <subcellularLocation>
        <location evidence="1">Cell membrane</location>
    </subcellularLocation>
</comment>
<evidence type="ECO:0000256" key="5">
    <source>
        <dbReference type="ARBA" id="ARBA00023136"/>
    </source>
</evidence>
<dbReference type="SUPFAM" id="SSF53448">
    <property type="entry name" value="Nucleotide-diphospho-sugar transferases"/>
    <property type="match status" value="1"/>
</dbReference>
<dbReference type="OrthoDB" id="9777873at2"/>
<dbReference type="GO" id="GO:0005886">
    <property type="term" value="C:plasma membrane"/>
    <property type="evidence" value="ECO:0007669"/>
    <property type="project" value="UniProtKB-SubCell"/>
</dbReference>
<evidence type="ECO:0000313" key="11">
    <source>
        <dbReference type="EMBL" id="BAX91487.1"/>
    </source>
</evidence>